<dbReference type="InterPro" id="IPR000847">
    <property type="entry name" value="LysR_HTH_N"/>
</dbReference>
<evidence type="ECO:0000256" key="3">
    <source>
        <dbReference type="ARBA" id="ARBA00023125"/>
    </source>
</evidence>
<dbReference type="InterPro" id="IPR036390">
    <property type="entry name" value="WH_DNA-bd_sf"/>
</dbReference>
<name>A0A1R1JRB5_ALCXX</name>
<dbReference type="Gene3D" id="1.10.10.10">
    <property type="entry name" value="Winged helix-like DNA-binding domain superfamily/Winged helix DNA-binding domain"/>
    <property type="match status" value="1"/>
</dbReference>
<dbReference type="GO" id="GO:0003700">
    <property type="term" value="F:DNA-binding transcription factor activity"/>
    <property type="evidence" value="ECO:0007669"/>
    <property type="project" value="InterPro"/>
</dbReference>
<gene>
    <name evidence="6" type="ORF">BIZ92_29585</name>
</gene>
<evidence type="ECO:0000313" key="6">
    <source>
        <dbReference type="EMBL" id="OMG83979.1"/>
    </source>
</evidence>
<protein>
    <submittedName>
        <fullName evidence="6">LysR family transcriptional regulator</fullName>
    </submittedName>
</protein>
<dbReference type="PANTHER" id="PTHR30118:SF15">
    <property type="entry name" value="TRANSCRIPTIONAL REGULATORY PROTEIN"/>
    <property type="match status" value="1"/>
</dbReference>
<dbReference type="PROSITE" id="PS50931">
    <property type="entry name" value="HTH_LYSR"/>
    <property type="match status" value="1"/>
</dbReference>
<evidence type="ECO:0000256" key="1">
    <source>
        <dbReference type="ARBA" id="ARBA00009437"/>
    </source>
</evidence>
<dbReference type="GO" id="GO:0003677">
    <property type="term" value="F:DNA binding"/>
    <property type="evidence" value="ECO:0007669"/>
    <property type="project" value="UniProtKB-KW"/>
</dbReference>
<comment type="similarity">
    <text evidence="1">Belongs to the LysR transcriptional regulatory family.</text>
</comment>
<keyword evidence="4" id="KW-0804">Transcription</keyword>
<dbReference type="InterPro" id="IPR005119">
    <property type="entry name" value="LysR_subst-bd"/>
</dbReference>
<dbReference type="EMBL" id="MJMN01000021">
    <property type="protein sequence ID" value="OMG83979.1"/>
    <property type="molecule type" value="Genomic_DNA"/>
</dbReference>
<dbReference type="AlphaFoldDB" id="A0A1R1JRB5"/>
<accession>A0A1R1JRB5</accession>
<evidence type="ECO:0000313" key="7">
    <source>
        <dbReference type="Proteomes" id="UP000187251"/>
    </source>
</evidence>
<dbReference type="Proteomes" id="UP000187251">
    <property type="component" value="Unassembled WGS sequence"/>
</dbReference>
<dbReference type="Gene3D" id="3.40.190.10">
    <property type="entry name" value="Periplasmic binding protein-like II"/>
    <property type="match status" value="2"/>
</dbReference>
<sequence length="297" mass="32765">MDLNLLVALDALLAEGSVTGAAERLQLSVPAMSRTLERIRRMMGDPLFVRAGRGLVPTPRAEALREPVRALVAQARELLAQDAVFDLKTLRRVFTIRADDGAVSTLGPALLDTLAKEAPRVTVRFISQGKQDVLSLREGAIDLDIGVIEDMGPEIVRQRLFPDRFVAVFRPANPLARHRKLTPERFARARHATVSRRGVLSGPVDIELGKVGLARHISAVTHSFAEALAITRKSDLVATVPDLLTLHLRDDLQMRALPFDTPAVTISQAWHPRFNEDPAHRAIRQMVHRISLAISGR</sequence>
<dbReference type="SUPFAM" id="SSF46785">
    <property type="entry name" value="Winged helix' DNA-binding domain"/>
    <property type="match status" value="1"/>
</dbReference>
<evidence type="ECO:0000259" key="5">
    <source>
        <dbReference type="PROSITE" id="PS50931"/>
    </source>
</evidence>
<reference evidence="6 7" key="1">
    <citation type="submission" date="2016-09" db="EMBL/GenBank/DDBJ databases">
        <title>Phylogenomics of Achromobacter.</title>
        <authorList>
            <person name="Jeukens J."/>
            <person name="Freschi L."/>
            <person name="Vincent A.T."/>
            <person name="Emond-Rheault J.-G."/>
            <person name="Kukavica-Ibrulj I."/>
            <person name="Charette S.J."/>
            <person name="Levesque R.C."/>
        </authorList>
    </citation>
    <scope>NUCLEOTIDE SEQUENCE [LARGE SCALE GENOMIC DNA]</scope>
    <source>
        <strain evidence="6 7">AUS488</strain>
    </source>
</reference>
<feature type="domain" description="HTH lysR-type" evidence="5">
    <location>
        <begin position="1"/>
        <end position="58"/>
    </location>
</feature>
<dbReference type="SUPFAM" id="SSF53850">
    <property type="entry name" value="Periplasmic binding protein-like II"/>
    <property type="match status" value="1"/>
</dbReference>
<dbReference type="CDD" id="cd08460">
    <property type="entry name" value="PBP2_DntR_like_1"/>
    <property type="match status" value="1"/>
</dbReference>
<dbReference type="Pfam" id="PF03466">
    <property type="entry name" value="LysR_substrate"/>
    <property type="match status" value="1"/>
</dbReference>
<comment type="caution">
    <text evidence="6">The sequence shown here is derived from an EMBL/GenBank/DDBJ whole genome shotgun (WGS) entry which is preliminary data.</text>
</comment>
<organism evidence="6 7">
    <name type="scientific">Alcaligenes xylosoxydans xylosoxydans</name>
    <name type="common">Achromobacter xylosoxidans</name>
    <dbReference type="NCBI Taxonomy" id="85698"/>
    <lineage>
        <taxon>Bacteria</taxon>
        <taxon>Pseudomonadati</taxon>
        <taxon>Pseudomonadota</taxon>
        <taxon>Betaproteobacteria</taxon>
        <taxon>Burkholderiales</taxon>
        <taxon>Alcaligenaceae</taxon>
        <taxon>Achromobacter</taxon>
    </lineage>
</organism>
<keyword evidence="2" id="KW-0805">Transcription regulation</keyword>
<proteinExistence type="inferred from homology"/>
<evidence type="ECO:0000256" key="4">
    <source>
        <dbReference type="ARBA" id="ARBA00023163"/>
    </source>
</evidence>
<dbReference type="PANTHER" id="PTHR30118">
    <property type="entry name" value="HTH-TYPE TRANSCRIPTIONAL REGULATOR LEUO-RELATED"/>
    <property type="match status" value="1"/>
</dbReference>
<dbReference type="RefSeq" id="WP_076413302.1">
    <property type="nucleotide sequence ID" value="NZ_AP028040.1"/>
</dbReference>
<dbReference type="InterPro" id="IPR036388">
    <property type="entry name" value="WH-like_DNA-bd_sf"/>
</dbReference>
<dbReference type="Pfam" id="PF00126">
    <property type="entry name" value="HTH_1"/>
    <property type="match status" value="1"/>
</dbReference>
<evidence type="ECO:0000256" key="2">
    <source>
        <dbReference type="ARBA" id="ARBA00023015"/>
    </source>
</evidence>
<dbReference type="InterPro" id="IPR050389">
    <property type="entry name" value="LysR-type_TF"/>
</dbReference>
<keyword evidence="3" id="KW-0238">DNA-binding</keyword>